<organism evidence="2 3">
    <name type="scientific">Falsigemmobacter faecalis</name>
    <dbReference type="NCBI Taxonomy" id="2488730"/>
    <lineage>
        <taxon>Bacteria</taxon>
        <taxon>Pseudomonadati</taxon>
        <taxon>Pseudomonadota</taxon>
        <taxon>Alphaproteobacteria</taxon>
        <taxon>Rhodobacterales</taxon>
        <taxon>Paracoccaceae</taxon>
        <taxon>Falsigemmobacter</taxon>
    </lineage>
</organism>
<dbReference type="Proteomes" id="UP000282125">
    <property type="component" value="Unassembled WGS sequence"/>
</dbReference>
<accession>A0A3P3DLM6</accession>
<dbReference type="PANTHER" id="PTHR43190">
    <property type="entry name" value="N-ACETYL-D-GLUCOSAMINE KINASE"/>
    <property type="match status" value="1"/>
</dbReference>
<dbReference type="InterPro" id="IPR052519">
    <property type="entry name" value="Euk-type_GlcNAc_Kinase"/>
</dbReference>
<dbReference type="Pfam" id="PF01869">
    <property type="entry name" value="BcrAD_BadFG"/>
    <property type="match status" value="1"/>
</dbReference>
<feature type="domain" description="ATPase BadF/BadG/BcrA/BcrD type" evidence="1">
    <location>
        <begin position="5"/>
        <end position="245"/>
    </location>
</feature>
<reference evidence="2 3" key="1">
    <citation type="submission" date="2018-11" db="EMBL/GenBank/DDBJ databases">
        <title>Gemmobacter sp. nov., YIM 102744-1 draft genome.</title>
        <authorList>
            <person name="Li G."/>
            <person name="Jiang Y."/>
        </authorList>
    </citation>
    <scope>NUCLEOTIDE SEQUENCE [LARGE SCALE GENOMIC DNA]</scope>
    <source>
        <strain evidence="2 3">YIM 102744-1</strain>
    </source>
</reference>
<dbReference type="EMBL" id="RRAZ01000011">
    <property type="protein sequence ID" value="RRH75159.1"/>
    <property type="molecule type" value="Genomic_DNA"/>
</dbReference>
<name>A0A3P3DLM6_9RHOB</name>
<comment type="caution">
    <text evidence="2">The sequence shown here is derived from an EMBL/GenBank/DDBJ whole genome shotgun (WGS) entry which is preliminary data.</text>
</comment>
<evidence type="ECO:0000259" key="1">
    <source>
        <dbReference type="Pfam" id="PF01869"/>
    </source>
</evidence>
<dbReference type="OrthoDB" id="63487at2"/>
<dbReference type="PANTHER" id="PTHR43190:SF3">
    <property type="entry name" value="N-ACETYL-D-GLUCOSAMINE KINASE"/>
    <property type="match status" value="1"/>
</dbReference>
<sequence length="281" mass="27972">MQYFLGVDGGGTGCRLRLCDSAGRVLAETAEGPANIATDPQGALRNILAASRAALDEAGLPASALDGVTAGLGLAGVNVSDAETWAQALPYARAKVVTDAWTSTRGALGGQDGLVAAIGTGSVFAAMRGGVYTQIGGWGFHLGDEGSGAVLGRMRLSATLRGVDAIAPLTPLGQATLQALGGAAALPGFAQSAAPADYARLAPALFDQATDPMAAAILSAAAEEVAALIERLQAGAPLPVTWTGGLGPLWAARIGSRWPARAPCGSALDGALALAFSLREA</sequence>
<dbReference type="RefSeq" id="WP_124964726.1">
    <property type="nucleotide sequence ID" value="NZ_RRAZ01000011.1"/>
</dbReference>
<keyword evidence="3" id="KW-1185">Reference proteome</keyword>
<dbReference type="AlphaFoldDB" id="A0A3P3DLM6"/>
<gene>
    <name evidence="2" type="ORF">EG244_09245</name>
</gene>
<dbReference type="SUPFAM" id="SSF53067">
    <property type="entry name" value="Actin-like ATPase domain"/>
    <property type="match status" value="2"/>
</dbReference>
<proteinExistence type="predicted"/>
<evidence type="ECO:0000313" key="3">
    <source>
        <dbReference type="Proteomes" id="UP000282125"/>
    </source>
</evidence>
<dbReference type="InterPro" id="IPR043129">
    <property type="entry name" value="ATPase_NBD"/>
</dbReference>
<evidence type="ECO:0000313" key="2">
    <source>
        <dbReference type="EMBL" id="RRH75159.1"/>
    </source>
</evidence>
<protein>
    <submittedName>
        <fullName evidence="2">ATPase</fullName>
    </submittedName>
</protein>
<dbReference type="CDD" id="cd24082">
    <property type="entry name" value="ASKHA_NBD_GspK-like"/>
    <property type="match status" value="1"/>
</dbReference>
<dbReference type="Gene3D" id="3.30.420.40">
    <property type="match status" value="2"/>
</dbReference>
<dbReference type="InterPro" id="IPR002731">
    <property type="entry name" value="ATPase_BadF"/>
</dbReference>